<feature type="binding site" evidence="8">
    <location>
        <position position="173"/>
    </location>
    <ligand>
        <name>Mg(2+)</name>
        <dbReference type="ChEBI" id="CHEBI:18420"/>
    </ligand>
</feature>
<feature type="transmembrane region" description="Helical" evidence="7">
    <location>
        <begin position="205"/>
        <end position="222"/>
    </location>
</feature>
<evidence type="ECO:0000313" key="10">
    <source>
        <dbReference type="Proteomes" id="UP000178964"/>
    </source>
</evidence>
<dbReference type="GO" id="GO:0051301">
    <property type="term" value="P:cell division"/>
    <property type="evidence" value="ECO:0007669"/>
    <property type="project" value="UniProtKB-KW"/>
</dbReference>
<keyword evidence="7" id="KW-0132">Cell division</keyword>
<comment type="cofactor">
    <cofactor evidence="7 8">
        <name>Mg(2+)</name>
        <dbReference type="ChEBI" id="CHEBI:18420"/>
    </cofactor>
</comment>
<feature type="transmembrane region" description="Helical" evidence="7">
    <location>
        <begin position="149"/>
        <end position="168"/>
    </location>
</feature>
<keyword evidence="7" id="KW-0573">Peptidoglycan synthesis</keyword>
<dbReference type="EMBL" id="MEVK01000018">
    <property type="protein sequence ID" value="OGC59317.1"/>
    <property type="molecule type" value="Genomic_DNA"/>
</dbReference>
<proteinExistence type="inferred from homology"/>
<dbReference type="EC" id="2.7.8.13" evidence="7"/>
<comment type="function">
    <text evidence="7">Catalyzes the initial step of the lipid cycle reactions in the biosynthesis of the cell wall peptidoglycan: transfers peptidoglycan precursor phospho-MurNAc-pentapeptide from UDP-MurNAc-pentapeptide onto the lipid carrier undecaprenyl phosphate, yielding undecaprenyl-pyrophosphoryl-MurNAc-pentapeptide, known as lipid I.</text>
</comment>
<feature type="transmembrane region" description="Helical" evidence="7">
    <location>
        <begin position="53"/>
        <end position="74"/>
    </location>
</feature>
<dbReference type="GO" id="GO:0009252">
    <property type="term" value="P:peptidoglycan biosynthetic process"/>
    <property type="evidence" value="ECO:0007669"/>
    <property type="project" value="UniProtKB-UniRule"/>
</dbReference>
<comment type="pathway">
    <text evidence="7">Cell wall biogenesis; peptidoglycan biosynthesis.</text>
</comment>
<feature type="transmembrane region" description="Helical" evidence="7">
    <location>
        <begin position="6"/>
        <end position="26"/>
    </location>
</feature>
<organism evidence="9 10">
    <name type="scientific">candidate division WWE3 bacterium RIFCSPLOWO2_01_FULL_42_11</name>
    <dbReference type="NCBI Taxonomy" id="1802627"/>
    <lineage>
        <taxon>Bacteria</taxon>
        <taxon>Katanobacteria</taxon>
    </lineage>
</organism>
<dbReference type="GO" id="GO:0071555">
    <property type="term" value="P:cell wall organization"/>
    <property type="evidence" value="ECO:0007669"/>
    <property type="project" value="UniProtKB-KW"/>
</dbReference>
<evidence type="ECO:0000256" key="4">
    <source>
        <dbReference type="ARBA" id="ARBA00022692"/>
    </source>
</evidence>
<dbReference type="STRING" id="1802627.A3A70_02645"/>
<dbReference type="GO" id="GO:0008360">
    <property type="term" value="P:regulation of cell shape"/>
    <property type="evidence" value="ECO:0007669"/>
    <property type="project" value="UniProtKB-KW"/>
</dbReference>
<dbReference type="PROSITE" id="PS01348">
    <property type="entry name" value="MRAY_2"/>
    <property type="match status" value="1"/>
</dbReference>
<keyword evidence="7" id="KW-0961">Cell wall biogenesis/degradation</keyword>
<dbReference type="HAMAP" id="MF_00038">
    <property type="entry name" value="MraY"/>
    <property type="match status" value="1"/>
</dbReference>
<keyword evidence="7" id="KW-0133">Cell shape</keyword>
<comment type="catalytic activity">
    <reaction evidence="7">
        <text>UDP-N-acetyl-alpha-D-muramoyl-L-alanyl-gamma-D-glutamyl-meso-2,6-diaminopimeloyl-D-alanyl-D-alanine + di-trans,octa-cis-undecaprenyl phosphate = di-trans,octa-cis-undecaprenyl diphospho-N-acetyl-alpha-D-muramoyl-L-alanyl-D-glutamyl-meso-2,6-diaminopimeloyl-D-alanyl-D-alanine + UMP</text>
        <dbReference type="Rhea" id="RHEA:28386"/>
        <dbReference type="ChEBI" id="CHEBI:57865"/>
        <dbReference type="ChEBI" id="CHEBI:60392"/>
        <dbReference type="ChEBI" id="CHEBI:61386"/>
        <dbReference type="ChEBI" id="CHEBI:61387"/>
        <dbReference type="EC" id="2.7.8.13"/>
    </reaction>
</comment>
<evidence type="ECO:0000256" key="7">
    <source>
        <dbReference type="HAMAP-Rule" id="MF_00038"/>
    </source>
</evidence>
<dbReference type="GO" id="GO:0046872">
    <property type="term" value="F:metal ion binding"/>
    <property type="evidence" value="ECO:0007669"/>
    <property type="project" value="UniProtKB-KW"/>
</dbReference>
<protein>
    <recommendedName>
        <fullName evidence="7">Phospho-N-acetylmuramoyl-pentapeptide-transferase</fullName>
        <ecNumber evidence="7">2.7.8.13</ecNumber>
    </recommendedName>
    <alternativeName>
        <fullName evidence="7">UDP-MurNAc-pentapeptide phosphotransferase</fullName>
    </alternativeName>
</protein>
<comment type="caution">
    <text evidence="9">The sequence shown here is derived from an EMBL/GenBank/DDBJ whole genome shotgun (WGS) entry which is preliminary data.</text>
</comment>
<keyword evidence="6 7" id="KW-0472">Membrane</keyword>
<evidence type="ECO:0000256" key="5">
    <source>
        <dbReference type="ARBA" id="ARBA00022989"/>
    </source>
</evidence>
<dbReference type="PANTHER" id="PTHR22926:SF5">
    <property type="entry name" value="PHOSPHO-N-ACETYLMURAMOYL-PENTAPEPTIDE-TRANSFERASE HOMOLOG"/>
    <property type="match status" value="1"/>
</dbReference>
<dbReference type="InterPro" id="IPR000715">
    <property type="entry name" value="Glycosyl_transferase_4"/>
</dbReference>
<evidence type="ECO:0000256" key="2">
    <source>
        <dbReference type="ARBA" id="ARBA00005583"/>
    </source>
</evidence>
<evidence type="ECO:0000256" key="3">
    <source>
        <dbReference type="ARBA" id="ARBA00022679"/>
    </source>
</evidence>
<keyword evidence="3 7" id="KW-0808">Transferase</keyword>
<dbReference type="Proteomes" id="UP000178964">
    <property type="component" value="Unassembled WGS sequence"/>
</dbReference>
<name>A0A1F4VQ44_UNCKA</name>
<reference evidence="9 10" key="1">
    <citation type="journal article" date="2016" name="Nat. Commun.">
        <title>Thousands of microbial genomes shed light on interconnected biogeochemical processes in an aquifer system.</title>
        <authorList>
            <person name="Anantharaman K."/>
            <person name="Brown C.T."/>
            <person name="Hug L.A."/>
            <person name="Sharon I."/>
            <person name="Castelle C.J."/>
            <person name="Probst A.J."/>
            <person name="Thomas B.C."/>
            <person name="Singh A."/>
            <person name="Wilkins M.J."/>
            <person name="Karaoz U."/>
            <person name="Brodie E.L."/>
            <person name="Williams K.H."/>
            <person name="Hubbard S.S."/>
            <person name="Banfield J.F."/>
        </authorList>
    </citation>
    <scope>NUCLEOTIDE SEQUENCE [LARGE SCALE GENOMIC DNA]</scope>
</reference>
<dbReference type="InterPro" id="IPR003524">
    <property type="entry name" value="PNAcMuramoyl-5peptid_Trfase"/>
</dbReference>
<comment type="similarity">
    <text evidence="2 7">Belongs to the glycosyltransferase 4 family. MraY subfamily.</text>
</comment>
<gene>
    <name evidence="7" type="primary">mraY</name>
    <name evidence="9" type="ORF">A3A70_02645</name>
</gene>
<dbReference type="Pfam" id="PF00953">
    <property type="entry name" value="Glycos_transf_4"/>
    <property type="match status" value="1"/>
</dbReference>
<dbReference type="GO" id="GO:0005886">
    <property type="term" value="C:plasma membrane"/>
    <property type="evidence" value="ECO:0007669"/>
    <property type="project" value="UniProtKB-SubCell"/>
</dbReference>
<evidence type="ECO:0000313" key="9">
    <source>
        <dbReference type="EMBL" id="OGC59317.1"/>
    </source>
</evidence>
<accession>A0A1F4VQ44</accession>
<keyword evidence="7" id="KW-1003">Cell membrane</keyword>
<dbReference type="PROSITE" id="PS01347">
    <property type="entry name" value="MRAY_1"/>
    <property type="match status" value="1"/>
</dbReference>
<evidence type="ECO:0000256" key="6">
    <source>
        <dbReference type="ARBA" id="ARBA00023136"/>
    </source>
</evidence>
<sequence>MSELAEIILLMLVGTFLAALWAPWFIGKLYKVGLRRQDEKHRPIYRYLQQEKIGVPSMGGVLVLVTLMVSVFLFLPITPGMVSILLSMILFGVLGGIDDLKTLMFVASKYWGLRRRHILLVQTLIGLFIGAFLYFYVGLSTLAVPATNLVIPLGILMIPYSAFLIVATSNSFNITDGIDGLSSGLLIIALLAFLVIAMATGSGDIARLIALWIGILFVYLYFNITPARFMMGDVGAQPFGAMLAVVALLLHLSLLLPIIGGMFFIEGASSLIQILSRRFRHGKKVFTIAPLHYHFQVKRWSEGKICMRFWLFGGFFALMGLFLAFV</sequence>
<dbReference type="UniPathway" id="UPA00219"/>
<dbReference type="GO" id="GO:0051992">
    <property type="term" value="F:UDP-N-acetylmuramoyl-L-alanyl-D-glutamyl-meso-2,6-diaminopimelyl-D-alanyl-D-alanine:undecaprenyl-phosphate transferase activity"/>
    <property type="evidence" value="ECO:0007669"/>
    <property type="project" value="RHEA"/>
</dbReference>
<dbReference type="PANTHER" id="PTHR22926">
    <property type="entry name" value="PHOSPHO-N-ACETYLMURAMOYL-PENTAPEPTIDE-TRANSFERASE"/>
    <property type="match status" value="1"/>
</dbReference>
<feature type="transmembrane region" description="Helical" evidence="7">
    <location>
        <begin position="180"/>
        <end position="199"/>
    </location>
</feature>
<evidence type="ECO:0000256" key="1">
    <source>
        <dbReference type="ARBA" id="ARBA00004141"/>
    </source>
</evidence>
<feature type="transmembrane region" description="Helical" evidence="7">
    <location>
        <begin position="80"/>
        <end position="97"/>
    </location>
</feature>
<dbReference type="GO" id="GO:0008963">
    <property type="term" value="F:phospho-N-acetylmuramoyl-pentapeptide-transferase activity"/>
    <property type="evidence" value="ECO:0007669"/>
    <property type="project" value="UniProtKB-UniRule"/>
</dbReference>
<keyword evidence="7 8" id="KW-0479">Metal-binding</keyword>
<evidence type="ECO:0000256" key="8">
    <source>
        <dbReference type="PIRSR" id="PIRSR600715-1"/>
    </source>
</evidence>
<keyword evidence="5 7" id="KW-1133">Transmembrane helix</keyword>
<keyword evidence="4 7" id="KW-0812">Transmembrane</keyword>
<feature type="binding site" evidence="8">
    <location>
        <position position="233"/>
    </location>
    <ligand>
        <name>Mg(2+)</name>
        <dbReference type="ChEBI" id="CHEBI:18420"/>
    </ligand>
</feature>
<feature type="transmembrane region" description="Helical" evidence="7">
    <location>
        <begin position="118"/>
        <end position="137"/>
    </location>
</feature>
<comment type="subcellular location">
    <subcellularLocation>
        <location evidence="7">Cell membrane</location>
        <topology evidence="7">Multi-pass membrane protein</topology>
    </subcellularLocation>
    <subcellularLocation>
        <location evidence="1">Membrane</location>
        <topology evidence="1">Multi-pass membrane protein</topology>
    </subcellularLocation>
</comment>
<keyword evidence="7 8" id="KW-0460">Magnesium</keyword>
<dbReference type="InterPro" id="IPR018480">
    <property type="entry name" value="PNAcMuramoyl-5peptid_Trfase_CS"/>
</dbReference>
<dbReference type="AlphaFoldDB" id="A0A1F4VQ44"/>
<feature type="transmembrane region" description="Helical" evidence="7">
    <location>
        <begin position="305"/>
        <end position="325"/>
    </location>
</feature>
<keyword evidence="7" id="KW-0131">Cell cycle</keyword>